<gene>
    <name evidence="2" type="ORF">MTX78_17930</name>
</gene>
<keyword evidence="1" id="KW-0472">Membrane</keyword>
<feature type="transmembrane region" description="Helical" evidence="1">
    <location>
        <begin position="6"/>
        <end position="26"/>
    </location>
</feature>
<reference evidence="2 3" key="1">
    <citation type="submission" date="2022-03" db="EMBL/GenBank/DDBJ databases">
        <title>Hymenobactersp. isolated from the air.</title>
        <authorList>
            <person name="Won M."/>
            <person name="Kwon S.-W."/>
        </authorList>
    </citation>
    <scope>NUCLEOTIDE SEQUENCE [LARGE SCALE GENOMIC DNA]</scope>
    <source>
        <strain evidence="2 3">KACC 21982</strain>
    </source>
</reference>
<sequence length="78" mass="8499">MLLQFSLTVLGLLICVGDVATLALVLTWQERAADPDLRRQRLLTGVLPVGSLLLLLLLGVVFFLLMLWSPQGAELLGN</sequence>
<dbReference type="EMBL" id="CP094669">
    <property type="protein sequence ID" value="UOG73990.1"/>
    <property type="molecule type" value="Genomic_DNA"/>
</dbReference>
<evidence type="ECO:0008006" key="4">
    <source>
        <dbReference type="Google" id="ProtNLM"/>
    </source>
</evidence>
<accession>A0ABY4CUP7</accession>
<name>A0ABY4CUP7_9BACT</name>
<evidence type="ECO:0000313" key="3">
    <source>
        <dbReference type="Proteomes" id="UP000831113"/>
    </source>
</evidence>
<organism evidence="2 3">
    <name type="scientific">Hymenobacter tibetensis</name>
    <dbReference type="NCBI Taxonomy" id="497967"/>
    <lineage>
        <taxon>Bacteria</taxon>
        <taxon>Pseudomonadati</taxon>
        <taxon>Bacteroidota</taxon>
        <taxon>Cytophagia</taxon>
        <taxon>Cytophagales</taxon>
        <taxon>Hymenobacteraceae</taxon>
        <taxon>Hymenobacter</taxon>
    </lineage>
</organism>
<evidence type="ECO:0000313" key="2">
    <source>
        <dbReference type="EMBL" id="UOG73990.1"/>
    </source>
</evidence>
<feature type="transmembrane region" description="Helical" evidence="1">
    <location>
        <begin position="46"/>
        <end position="68"/>
    </location>
</feature>
<keyword evidence="1" id="KW-1133">Transmembrane helix</keyword>
<protein>
    <recommendedName>
        <fullName evidence="4">Cardiolipin synthase N-terminal domain-containing protein</fullName>
    </recommendedName>
</protein>
<dbReference type="Proteomes" id="UP000831113">
    <property type="component" value="Chromosome"/>
</dbReference>
<proteinExistence type="predicted"/>
<keyword evidence="1" id="KW-0812">Transmembrane</keyword>
<evidence type="ECO:0000256" key="1">
    <source>
        <dbReference type="SAM" id="Phobius"/>
    </source>
</evidence>
<dbReference type="RefSeq" id="WP_243797119.1">
    <property type="nucleotide sequence ID" value="NZ_CP094669.1"/>
</dbReference>
<keyword evidence="3" id="KW-1185">Reference proteome</keyword>